<dbReference type="PATRIC" id="fig|336566.3.peg.1441"/>
<organism evidence="3 4">
    <name type="scientific">Stenotrophomonas ginsengisoli</name>
    <dbReference type="NCBI Taxonomy" id="336566"/>
    <lineage>
        <taxon>Bacteria</taxon>
        <taxon>Pseudomonadati</taxon>
        <taxon>Pseudomonadota</taxon>
        <taxon>Gammaproteobacteria</taxon>
        <taxon>Lysobacterales</taxon>
        <taxon>Lysobacteraceae</taxon>
        <taxon>Stenotrophomonas</taxon>
    </lineage>
</organism>
<dbReference type="InterPro" id="IPR016155">
    <property type="entry name" value="Mopterin_synth/thiamin_S_b"/>
</dbReference>
<name>A0A0R0DD21_9GAMM</name>
<dbReference type="PANTHER" id="PTHR37483:SF1">
    <property type="entry name" value="UPF0125 PROTEIN RATB"/>
    <property type="match status" value="1"/>
</dbReference>
<evidence type="ECO:0000256" key="2">
    <source>
        <dbReference type="HAMAP-Rule" id="MF_00460"/>
    </source>
</evidence>
<dbReference type="SUPFAM" id="SSF54285">
    <property type="entry name" value="MoaD/ThiS"/>
    <property type="match status" value="1"/>
</dbReference>
<dbReference type="PANTHER" id="PTHR37483">
    <property type="entry name" value="UPF0125 PROTEIN RATB"/>
    <property type="match status" value="1"/>
</dbReference>
<dbReference type="Gene3D" id="3.10.20.280">
    <property type="entry name" value="RnfH-like"/>
    <property type="match status" value="1"/>
</dbReference>
<dbReference type="HAMAP" id="MF_00460">
    <property type="entry name" value="UPF0125_RnfH"/>
    <property type="match status" value="1"/>
</dbReference>
<comment type="caution">
    <text evidence="3">The sequence shown here is derived from an EMBL/GenBank/DDBJ whole genome shotgun (WGS) entry which is preliminary data.</text>
</comment>
<dbReference type="EMBL" id="LDJM01000025">
    <property type="protein sequence ID" value="KRG76167.1"/>
    <property type="molecule type" value="Genomic_DNA"/>
</dbReference>
<dbReference type="RefSeq" id="WP_057638188.1">
    <property type="nucleotide sequence ID" value="NZ_LDJM01000025.1"/>
</dbReference>
<gene>
    <name evidence="3" type="ORF">ABB30_10115</name>
</gene>
<comment type="similarity">
    <text evidence="1 2">Belongs to the UPF0125 (RnfH) family.</text>
</comment>
<keyword evidence="4" id="KW-1185">Reference proteome</keyword>
<evidence type="ECO:0000313" key="4">
    <source>
        <dbReference type="Proteomes" id="UP000050956"/>
    </source>
</evidence>
<dbReference type="Pfam" id="PF03658">
    <property type="entry name" value="Ub-RnfH"/>
    <property type="match status" value="1"/>
</dbReference>
<proteinExistence type="inferred from homology"/>
<accession>A0A0R0DD21</accession>
<sequence>MPSVQVVKARPDGYQLQALELAEGASVADALAAAGLQVPGPEFEAVAVHGVLVRPAQLLNEGDRIELLRPLLADPKENRRRRARGGR</sequence>
<dbReference type="Proteomes" id="UP000050956">
    <property type="component" value="Unassembled WGS sequence"/>
</dbReference>
<dbReference type="STRING" id="336566.ABB30_10115"/>
<dbReference type="NCBIfam" id="NF002490">
    <property type="entry name" value="PRK01777.1"/>
    <property type="match status" value="1"/>
</dbReference>
<dbReference type="OrthoDB" id="9796575at2"/>
<evidence type="ECO:0000313" key="3">
    <source>
        <dbReference type="EMBL" id="KRG76167.1"/>
    </source>
</evidence>
<protein>
    <recommendedName>
        <fullName evidence="2">UPF0125 protein ABB30_10115</fullName>
    </recommendedName>
</protein>
<dbReference type="InterPro" id="IPR005346">
    <property type="entry name" value="RnfH"/>
</dbReference>
<dbReference type="AlphaFoldDB" id="A0A0R0DD21"/>
<reference evidence="3 4" key="1">
    <citation type="submission" date="2015-05" db="EMBL/GenBank/DDBJ databases">
        <title>Genome sequencing and analysis of members of genus Stenotrophomonas.</title>
        <authorList>
            <person name="Patil P.P."/>
            <person name="Midha S."/>
            <person name="Patil P.B."/>
        </authorList>
    </citation>
    <scope>NUCLEOTIDE SEQUENCE [LARGE SCALE GENOMIC DNA]</scope>
    <source>
        <strain evidence="3 4">DSM 24757</strain>
    </source>
</reference>
<dbReference type="InterPro" id="IPR037021">
    <property type="entry name" value="RnfH_sf"/>
</dbReference>
<evidence type="ECO:0000256" key="1">
    <source>
        <dbReference type="ARBA" id="ARBA00010645"/>
    </source>
</evidence>